<dbReference type="KEGG" id="vpy:HZI73_16300"/>
<evidence type="ECO:0000259" key="9">
    <source>
        <dbReference type="PROSITE" id="PS50110"/>
    </source>
</evidence>
<evidence type="ECO:0000256" key="1">
    <source>
        <dbReference type="ARBA" id="ARBA00018672"/>
    </source>
</evidence>
<organism evidence="10 11">
    <name type="scientific">Vallitalea pronyensis</name>
    <dbReference type="NCBI Taxonomy" id="1348613"/>
    <lineage>
        <taxon>Bacteria</taxon>
        <taxon>Bacillati</taxon>
        <taxon>Bacillota</taxon>
        <taxon>Clostridia</taxon>
        <taxon>Lachnospirales</taxon>
        <taxon>Vallitaleaceae</taxon>
        <taxon>Vallitalea</taxon>
    </lineage>
</organism>
<dbReference type="PANTHER" id="PTHR43214:SF43">
    <property type="entry name" value="TWO-COMPONENT RESPONSE REGULATOR"/>
    <property type="match status" value="1"/>
</dbReference>
<protein>
    <recommendedName>
        <fullName evidence="1">Stage 0 sporulation protein A homolog</fullName>
    </recommendedName>
</protein>
<dbReference type="InterPro" id="IPR001789">
    <property type="entry name" value="Sig_transdc_resp-reg_receiver"/>
</dbReference>
<evidence type="ECO:0000313" key="10">
    <source>
        <dbReference type="EMBL" id="QUI23757.1"/>
    </source>
</evidence>
<dbReference type="InterPro" id="IPR000792">
    <property type="entry name" value="Tscrpt_reg_LuxR_C"/>
</dbReference>
<dbReference type="GO" id="GO:0000160">
    <property type="term" value="P:phosphorelay signal transduction system"/>
    <property type="evidence" value="ECO:0007669"/>
    <property type="project" value="InterPro"/>
</dbReference>
<comment type="function">
    <text evidence="6">May play the central regulatory role in sporulation. It may be an element of the effector pathway responsible for the activation of sporulation genes in response to nutritional stress. Spo0A may act in concert with spo0H (a sigma factor) to control the expression of some genes that are critical to the sporulation process.</text>
</comment>
<keyword evidence="4" id="KW-0238">DNA-binding</keyword>
<dbReference type="Proteomes" id="UP000683246">
    <property type="component" value="Chromosome"/>
</dbReference>
<name>A0A8J8SHT4_9FIRM</name>
<dbReference type="EMBL" id="CP058649">
    <property type="protein sequence ID" value="QUI23757.1"/>
    <property type="molecule type" value="Genomic_DNA"/>
</dbReference>
<evidence type="ECO:0000256" key="4">
    <source>
        <dbReference type="ARBA" id="ARBA00023125"/>
    </source>
</evidence>
<dbReference type="PRINTS" id="PR00038">
    <property type="entry name" value="HTHLUXR"/>
</dbReference>
<dbReference type="InterPro" id="IPR058245">
    <property type="entry name" value="NreC/VraR/RcsB-like_REC"/>
</dbReference>
<dbReference type="Pfam" id="PF00196">
    <property type="entry name" value="GerE"/>
    <property type="match status" value="1"/>
</dbReference>
<dbReference type="CDD" id="cd17535">
    <property type="entry name" value="REC_NarL-like"/>
    <property type="match status" value="1"/>
</dbReference>
<keyword evidence="2 7" id="KW-0597">Phosphoprotein</keyword>
<accession>A0A8J8SHT4</accession>
<dbReference type="SUPFAM" id="SSF52172">
    <property type="entry name" value="CheY-like"/>
    <property type="match status" value="1"/>
</dbReference>
<keyword evidence="3" id="KW-0805">Transcription regulation</keyword>
<feature type="modified residue" description="4-aspartylphosphate" evidence="7">
    <location>
        <position position="59"/>
    </location>
</feature>
<dbReference type="InterPro" id="IPR039420">
    <property type="entry name" value="WalR-like"/>
</dbReference>
<evidence type="ECO:0000313" key="11">
    <source>
        <dbReference type="Proteomes" id="UP000683246"/>
    </source>
</evidence>
<evidence type="ECO:0000256" key="5">
    <source>
        <dbReference type="ARBA" id="ARBA00023163"/>
    </source>
</evidence>
<dbReference type="SUPFAM" id="SSF46894">
    <property type="entry name" value="C-terminal effector domain of the bipartite response regulators"/>
    <property type="match status" value="1"/>
</dbReference>
<gene>
    <name evidence="10" type="ORF">HZI73_16300</name>
</gene>
<keyword evidence="11" id="KW-1185">Reference proteome</keyword>
<dbReference type="PANTHER" id="PTHR43214">
    <property type="entry name" value="TWO-COMPONENT RESPONSE REGULATOR"/>
    <property type="match status" value="1"/>
</dbReference>
<proteinExistence type="predicted"/>
<dbReference type="SMART" id="SM00448">
    <property type="entry name" value="REC"/>
    <property type="match status" value="1"/>
</dbReference>
<dbReference type="SMART" id="SM00421">
    <property type="entry name" value="HTH_LUXR"/>
    <property type="match status" value="1"/>
</dbReference>
<dbReference type="RefSeq" id="WP_212694443.1">
    <property type="nucleotide sequence ID" value="NZ_CP058649.1"/>
</dbReference>
<feature type="domain" description="HTH luxR-type" evidence="8">
    <location>
        <begin position="149"/>
        <end position="214"/>
    </location>
</feature>
<dbReference type="PROSITE" id="PS00622">
    <property type="entry name" value="HTH_LUXR_1"/>
    <property type="match status" value="1"/>
</dbReference>
<feature type="domain" description="Response regulatory" evidence="9">
    <location>
        <begin position="8"/>
        <end position="124"/>
    </location>
</feature>
<dbReference type="CDD" id="cd06170">
    <property type="entry name" value="LuxR_C_like"/>
    <property type="match status" value="1"/>
</dbReference>
<evidence type="ECO:0000256" key="6">
    <source>
        <dbReference type="ARBA" id="ARBA00024867"/>
    </source>
</evidence>
<evidence type="ECO:0000256" key="3">
    <source>
        <dbReference type="ARBA" id="ARBA00023015"/>
    </source>
</evidence>
<evidence type="ECO:0000256" key="7">
    <source>
        <dbReference type="PROSITE-ProRule" id="PRU00169"/>
    </source>
</evidence>
<dbReference type="AlphaFoldDB" id="A0A8J8SHT4"/>
<evidence type="ECO:0000259" key="8">
    <source>
        <dbReference type="PROSITE" id="PS50043"/>
    </source>
</evidence>
<dbReference type="PROSITE" id="PS50110">
    <property type="entry name" value="RESPONSE_REGULATORY"/>
    <property type="match status" value="1"/>
</dbReference>
<dbReference type="InterPro" id="IPR011006">
    <property type="entry name" value="CheY-like_superfamily"/>
</dbReference>
<dbReference type="Pfam" id="PF00072">
    <property type="entry name" value="Response_reg"/>
    <property type="match status" value="1"/>
</dbReference>
<sequence length="216" mass="24816">MYFNKMIKILIINNENVSAHSLKQIIEQDDDIHVIGCRQSIHEALLFCEKTVPDIILFDLQVSDISVIEATTMIKARHAHVKIFILSSYDQVPYIESAIKNNVDAFLSKTIYPEDLIPCIKSVAIGMKLMDNKMFSPMRLKLKNKSDRNNQLRVKLTERELSVIKLIIEGLSNKEIAKEIILSEGTVRNIVSRLLHKFNVKNRVKLAINAMHLEYD</sequence>
<evidence type="ECO:0000256" key="2">
    <source>
        <dbReference type="ARBA" id="ARBA00022553"/>
    </source>
</evidence>
<dbReference type="InterPro" id="IPR016032">
    <property type="entry name" value="Sig_transdc_resp-reg_C-effctor"/>
</dbReference>
<dbReference type="GO" id="GO:0003677">
    <property type="term" value="F:DNA binding"/>
    <property type="evidence" value="ECO:0007669"/>
    <property type="project" value="UniProtKB-KW"/>
</dbReference>
<keyword evidence="5" id="KW-0804">Transcription</keyword>
<reference evidence="10" key="1">
    <citation type="submission" date="2020-07" db="EMBL/GenBank/DDBJ databases">
        <title>Vallitalea pronyensis genome.</title>
        <authorList>
            <person name="Postec A."/>
        </authorList>
    </citation>
    <scope>NUCLEOTIDE SEQUENCE</scope>
    <source>
        <strain evidence="10">FatNI3</strain>
    </source>
</reference>
<dbReference type="PROSITE" id="PS50043">
    <property type="entry name" value="HTH_LUXR_2"/>
    <property type="match status" value="1"/>
</dbReference>
<dbReference type="Gene3D" id="3.40.50.2300">
    <property type="match status" value="1"/>
</dbReference>
<dbReference type="GO" id="GO:0006355">
    <property type="term" value="P:regulation of DNA-templated transcription"/>
    <property type="evidence" value="ECO:0007669"/>
    <property type="project" value="InterPro"/>
</dbReference>